<comment type="caution">
    <text evidence="4">The sequence shown here is derived from an EMBL/GenBank/DDBJ whole genome shotgun (WGS) entry which is preliminary data.</text>
</comment>
<organism evidence="4 5">
    <name type="scientific">Herbiconiux daphne</name>
    <dbReference type="NCBI Taxonomy" id="2970914"/>
    <lineage>
        <taxon>Bacteria</taxon>
        <taxon>Bacillati</taxon>
        <taxon>Actinomycetota</taxon>
        <taxon>Actinomycetes</taxon>
        <taxon>Micrococcales</taxon>
        <taxon>Microbacteriaceae</taxon>
        <taxon>Herbiconiux</taxon>
    </lineage>
</organism>
<evidence type="ECO:0000313" key="5">
    <source>
        <dbReference type="Proteomes" id="UP001165586"/>
    </source>
</evidence>
<accession>A0ABT2H9F8</accession>
<evidence type="ECO:0000256" key="2">
    <source>
        <dbReference type="ARBA" id="ARBA00022612"/>
    </source>
</evidence>
<sequence>MANTRTGFGADGAKAVYERLKSDRNQYTTRAENNAAVTIPSIFPKDGDNASTKYTTPWQSVGARGLNNLAAKLMLALFPQQTWMRLDISEWLEKQIVDDPSLREKAQQSLSMIERILMKFMEGNSYKVTLFEAIKQLVVAGNALLYLPEPTGEYTPMKLYKLSSYVVQRDGFGTMLQCVTLDKIAFAALPEDVRSKLSGEHKPDEQMEVYTHCYLDDESNQYLKYEEIDGVEVEGTDASYPMDSCPFIPIRMIRQDGENYGRSYVEEFYGDLLSLERLQESIVGFAMISSKVVGLVNPMGNTQVKRLSKAQTGDFVPGRAQDIEFLQLGKGSDFSVAKQTIDALEQRLSYVFMLNSAVQRGGDRVTAEEIRYVAQELQDTLGGIYSVLSQELQLSLIRVLLSQLQATKKIPELPKEAITPSVVTGLEAIGRGQDQQKLMDFANAMASLQALSSNPDINVNVFTLRLANSMGIDTDGILLTDAEKAEKVAESAVQTGAENFGGSLGAGAAAAATS</sequence>
<feature type="non-terminal residue" evidence="4">
    <location>
        <position position="514"/>
    </location>
</feature>
<dbReference type="EMBL" id="JANLCJ010000060">
    <property type="protein sequence ID" value="MCS5736567.1"/>
    <property type="molecule type" value="Genomic_DNA"/>
</dbReference>
<dbReference type="RefSeq" id="WP_259542604.1">
    <property type="nucleotide sequence ID" value="NZ_JANLCJ010000060.1"/>
</dbReference>
<protein>
    <submittedName>
        <fullName evidence="4">Portal protein</fullName>
    </submittedName>
</protein>
<evidence type="ECO:0000256" key="3">
    <source>
        <dbReference type="ARBA" id="ARBA00023219"/>
    </source>
</evidence>
<gene>
    <name evidence="4" type="ORF">N1032_22835</name>
</gene>
<evidence type="ECO:0000256" key="1">
    <source>
        <dbReference type="ARBA" id="ARBA00004328"/>
    </source>
</evidence>
<keyword evidence="2" id="KW-1188">Viral release from host cell</keyword>
<name>A0ABT2H9F8_9MICO</name>
<dbReference type="Pfam" id="PF12236">
    <property type="entry name" value="Head-tail_con"/>
    <property type="match status" value="1"/>
</dbReference>
<keyword evidence="5" id="KW-1185">Reference proteome</keyword>
<proteinExistence type="predicted"/>
<dbReference type="Proteomes" id="UP001165586">
    <property type="component" value="Unassembled WGS sequence"/>
</dbReference>
<dbReference type="InterPro" id="IPR020991">
    <property type="entry name" value="Connector_podovirus"/>
</dbReference>
<keyword evidence="3" id="KW-0231">Viral genome packaging</keyword>
<evidence type="ECO:0000313" key="4">
    <source>
        <dbReference type="EMBL" id="MCS5736567.1"/>
    </source>
</evidence>
<comment type="subcellular location">
    <subcellularLocation>
        <location evidence="1">Virion</location>
    </subcellularLocation>
</comment>
<reference evidence="4" key="1">
    <citation type="submission" date="2022-08" db="EMBL/GenBank/DDBJ databases">
        <authorList>
            <person name="Deng Y."/>
            <person name="Han X.-F."/>
            <person name="Zhang Y.-Q."/>
        </authorList>
    </citation>
    <scope>NUCLEOTIDE SEQUENCE</scope>
    <source>
        <strain evidence="4">CPCC 203386</strain>
    </source>
</reference>